<evidence type="ECO:0000313" key="1">
    <source>
        <dbReference type="EMBL" id="MCB4798436.1"/>
    </source>
</evidence>
<protein>
    <submittedName>
        <fullName evidence="1">Uncharacterized protein</fullName>
    </submittedName>
</protein>
<keyword evidence="2" id="KW-1185">Reference proteome</keyword>
<name>A0A9X1HZ51_9FLAO</name>
<dbReference type="RefSeq" id="WP_226542331.1">
    <property type="nucleotide sequence ID" value="NZ_JAJAPW010000002.1"/>
</dbReference>
<organism evidence="1 2">
    <name type="scientific">Neotamlana laminarinivorans</name>
    <dbReference type="NCBI Taxonomy" id="2883124"/>
    <lineage>
        <taxon>Bacteria</taxon>
        <taxon>Pseudomonadati</taxon>
        <taxon>Bacteroidota</taxon>
        <taxon>Flavobacteriia</taxon>
        <taxon>Flavobacteriales</taxon>
        <taxon>Flavobacteriaceae</taxon>
        <taxon>Neotamlana</taxon>
    </lineage>
</organism>
<reference evidence="1" key="1">
    <citation type="submission" date="2021-10" db="EMBL/GenBank/DDBJ databases">
        <title>Tamlana sargassums sp. nov., and Tamlana laminarinivorans sp. nov., two new bacteria isolated from the brown alga.</title>
        <authorList>
            <person name="Li J."/>
        </authorList>
    </citation>
    <scope>NUCLEOTIDE SEQUENCE</scope>
    <source>
        <strain evidence="1">PT2-4</strain>
    </source>
</reference>
<comment type="caution">
    <text evidence="1">The sequence shown here is derived from an EMBL/GenBank/DDBJ whole genome shotgun (WGS) entry which is preliminary data.</text>
</comment>
<dbReference type="AlphaFoldDB" id="A0A9X1HZ51"/>
<gene>
    <name evidence="1" type="ORF">LG649_06250</name>
</gene>
<dbReference type="EMBL" id="JAJAPW010000002">
    <property type="protein sequence ID" value="MCB4798436.1"/>
    <property type="molecule type" value="Genomic_DNA"/>
</dbReference>
<accession>A0A9X1HZ51</accession>
<evidence type="ECO:0000313" key="2">
    <source>
        <dbReference type="Proteomes" id="UP001139199"/>
    </source>
</evidence>
<sequence>MNLKHISLFNLIEIFRGKKQVALNTITPKTHCEQKHIHDFYCDAEKPYISPESFR</sequence>
<dbReference type="Proteomes" id="UP001139199">
    <property type="component" value="Unassembled WGS sequence"/>
</dbReference>
<proteinExistence type="predicted"/>